<keyword evidence="3" id="KW-0413">Isomerase</keyword>
<dbReference type="InterPro" id="IPR029493">
    <property type="entry name" value="RecD2-like_HHH"/>
</dbReference>
<dbReference type="InterPro" id="IPR041451">
    <property type="entry name" value="RecD2_SH13"/>
</dbReference>
<dbReference type="Gene3D" id="1.10.150.20">
    <property type="entry name" value="5' to 3' exonuclease, C-terminal subdomain"/>
    <property type="match status" value="1"/>
</dbReference>
<evidence type="ECO:0000259" key="4">
    <source>
        <dbReference type="SMART" id="SM00382"/>
    </source>
</evidence>
<dbReference type="GO" id="GO:0003677">
    <property type="term" value="F:DNA binding"/>
    <property type="evidence" value="ECO:0007669"/>
    <property type="project" value="UniProtKB-UniRule"/>
</dbReference>
<dbReference type="NCBIfam" id="TIGR01448">
    <property type="entry name" value="recD_rel"/>
    <property type="match status" value="1"/>
</dbReference>
<keyword evidence="3" id="KW-0378">Hydrolase</keyword>
<evidence type="ECO:0000256" key="2">
    <source>
        <dbReference type="ARBA" id="ARBA00022840"/>
    </source>
</evidence>
<dbReference type="CDD" id="cd18809">
    <property type="entry name" value="SF1_C_RecD"/>
    <property type="match status" value="1"/>
</dbReference>
<reference evidence="5" key="1">
    <citation type="submission" date="2020-12" db="EMBL/GenBank/DDBJ databases">
        <title>M. sibirica DSM 26468T genome.</title>
        <authorList>
            <person name="Thieme N."/>
            <person name="Rettenmaier R."/>
            <person name="Zverlov V."/>
            <person name="Liebl W."/>
        </authorList>
    </citation>
    <scope>NUCLEOTIDE SEQUENCE</scope>
    <source>
        <strain evidence="5">DSM 26468</strain>
    </source>
</reference>
<proteinExistence type="inferred from homology"/>
<dbReference type="EMBL" id="JAEAGR010000022">
    <property type="protein sequence ID" value="MBH1942450.1"/>
    <property type="molecule type" value="Genomic_DNA"/>
</dbReference>
<dbReference type="Pfam" id="PF18335">
    <property type="entry name" value="SH3_13"/>
    <property type="match status" value="1"/>
</dbReference>
<dbReference type="Proteomes" id="UP000623269">
    <property type="component" value="Unassembled WGS sequence"/>
</dbReference>
<dbReference type="InterPro" id="IPR055446">
    <property type="entry name" value="RecD2_N_OB"/>
</dbReference>
<dbReference type="InterPro" id="IPR050534">
    <property type="entry name" value="Coronavir_polyprotein_1ab"/>
</dbReference>
<dbReference type="InterPro" id="IPR006345">
    <property type="entry name" value="RecD2"/>
</dbReference>
<dbReference type="GO" id="GO:0006310">
    <property type="term" value="P:DNA recombination"/>
    <property type="evidence" value="ECO:0007669"/>
    <property type="project" value="InterPro"/>
</dbReference>
<sequence>MAEVIEGYVDKIVFRNDDNGYTVLSLIKDEDEITCVGSFTLISEGEFIQASGNYTEHPVYGEQFLMESYELKEPEDVYSIERYLSSGAIKGVGAALAARIVKKFGEGTFRIIVEDPGRLAEVKGISGRMAMEIYRQFEEKRDMRSAMMFLQKYNVSGNLAVKIFQEYGQRMYDIIKENPYRLAEDIVGVGFKTADEIAQKVGIGNDSDYRVKAGILYVLLQAGSDGHVYLPEQELIQKCKSLLLTDTENINRQITSLTIEKKIIIREGDNNKPVYSSVFYYMELNVARMLCDLNIRLDMDGEYIRNRLSFIEKQFLIELDDHQRTAVMEAAGNGLLIITGGPGTGKTTTINAIIKFFESEGMDILLAAPTGRAAKRMTETTGYEAKTIHRLLELSRLAQDQENKFSFERNENNPLETDVLIIDEMSMVDISLMNALLKAVSVGTRLILVGDVNQLPSVGPGNVLKDIINSHNFNVVKLTKIFRQAADSDIIVNAHKINAGEQISLDNKSKDFFFLKREDYNVITAVMINLIKNKLPSYVNATPYDIQVLTPMRKGELGVERLNQVLQQALNPPYQDKKEKEYHQTIYREGDKVMQVKNNYQLTWEIKSKYGITTQSGTGVFNGDAGIVKEINLFSEHLVVEFDDNRLVNYSFSQLDELELAYAVTIHKSQGSEYPAVILPILDGPRLLFNRNLLYTAVTRAKCCVTIVGSDSMIKFMIDNKSEQSRYSGLCERIRELR</sequence>
<dbReference type="Gene3D" id="2.30.30.940">
    <property type="match status" value="1"/>
</dbReference>
<name>A0A8J7H4N9_9FIRM</name>
<keyword evidence="2 3" id="KW-0067">ATP-binding</keyword>
<comment type="similarity">
    <text evidence="3">Belongs to the RecD family. RecD2 subfamily.</text>
</comment>
<dbReference type="GO" id="GO:0017116">
    <property type="term" value="F:single-stranded DNA helicase activity"/>
    <property type="evidence" value="ECO:0007669"/>
    <property type="project" value="TreeGrafter"/>
</dbReference>
<dbReference type="PANTHER" id="PTHR43788">
    <property type="entry name" value="DNA2/NAM7 HELICASE FAMILY MEMBER"/>
    <property type="match status" value="1"/>
</dbReference>
<keyword evidence="3 5" id="KW-0347">Helicase</keyword>
<organism evidence="5 6">
    <name type="scientific">Mobilitalea sibirica</name>
    <dbReference type="NCBI Taxonomy" id="1462919"/>
    <lineage>
        <taxon>Bacteria</taxon>
        <taxon>Bacillati</taxon>
        <taxon>Bacillota</taxon>
        <taxon>Clostridia</taxon>
        <taxon>Lachnospirales</taxon>
        <taxon>Lachnospiraceae</taxon>
        <taxon>Mobilitalea</taxon>
    </lineage>
</organism>
<keyword evidence="6" id="KW-1185">Reference proteome</keyword>
<dbReference type="Pfam" id="PF13538">
    <property type="entry name" value="UvrD_C_2"/>
    <property type="match status" value="1"/>
</dbReference>
<dbReference type="AlphaFoldDB" id="A0A8J7H4N9"/>
<dbReference type="GO" id="GO:0009338">
    <property type="term" value="C:exodeoxyribonuclease V complex"/>
    <property type="evidence" value="ECO:0007669"/>
    <property type="project" value="TreeGrafter"/>
</dbReference>
<dbReference type="Gene3D" id="3.40.50.300">
    <property type="entry name" value="P-loop containing nucleotide triphosphate hydrolases"/>
    <property type="match status" value="2"/>
</dbReference>
<accession>A0A8J7H4N9</accession>
<protein>
    <recommendedName>
        <fullName evidence="3">ATP-dependent RecD2 DNA helicase</fullName>
        <ecNumber evidence="3">5.6.2.3</ecNumber>
    </recommendedName>
    <alternativeName>
        <fullName evidence="3">DNA 5'-3' helicase subunit RecD2</fullName>
    </alternativeName>
</protein>
<dbReference type="SMART" id="SM00382">
    <property type="entry name" value="AAA"/>
    <property type="match status" value="1"/>
</dbReference>
<evidence type="ECO:0000256" key="3">
    <source>
        <dbReference type="HAMAP-Rule" id="MF_01488"/>
    </source>
</evidence>
<dbReference type="InterPro" id="IPR003593">
    <property type="entry name" value="AAA+_ATPase"/>
</dbReference>
<dbReference type="GO" id="GO:0016787">
    <property type="term" value="F:hydrolase activity"/>
    <property type="evidence" value="ECO:0007669"/>
    <property type="project" value="UniProtKB-KW"/>
</dbReference>
<feature type="domain" description="AAA+ ATPase" evidence="4">
    <location>
        <begin position="332"/>
        <end position="479"/>
    </location>
</feature>
<comment type="caution">
    <text evidence="5">The sequence shown here is derived from an EMBL/GenBank/DDBJ whole genome shotgun (WGS) entry which is preliminary data.</text>
</comment>
<dbReference type="GO" id="GO:0005524">
    <property type="term" value="F:ATP binding"/>
    <property type="evidence" value="ECO:0007669"/>
    <property type="project" value="UniProtKB-UniRule"/>
</dbReference>
<evidence type="ECO:0000313" key="6">
    <source>
        <dbReference type="Proteomes" id="UP000623269"/>
    </source>
</evidence>
<dbReference type="RefSeq" id="WP_197662699.1">
    <property type="nucleotide sequence ID" value="NZ_JAEAGR010000022.1"/>
</dbReference>
<dbReference type="CDD" id="cd17933">
    <property type="entry name" value="DEXSc_RecD-like"/>
    <property type="match status" value="1"/>
</dbReference>
<keyword evidence="3" id="KW-0238">DNA-binding</keyword>
<dbReference type="InterPro" id="IPR027417">
    <property type="entry name" value="P-loop_NTPase"/>
</dbReference>
<dbReference type="Pfam" id="PF13245">
    <property type="entry name" value="AAA_19"/>
    <property type="match status" value="1"/>
</dbReference>
<dbReference type="GO" id="GO:0043139">
    <property type="term" value="F:5'-3' DNA helicase activity"/>
    <property type="evidence" value="ECO:0007669"/>
    <property type="project" value="UniProtKB-UniRule"/>
</dbReference>
<evidence type="ECO:0000256" key="1">
    <source>
        <dbReference type="ARBA" id="ARBA00022741"/>
    </source>
</evidence>
<dbReference type="SUPFAM" id="SSF52540">
    <property type="entry name" value="P-loop containing nucleoside triphosphate hydrolases"/>
    <property type="match status" value="1"/>
</dbReference>
<comment type="function">
    <text evidence="3">DNA-dependent ATPase and ATP-dependent 5'-3' DNA helicase. Has no activity on blunt DNA or DNA with 3'-overhangs, requires at least 10 bases of 5'-ssDNA for helicase activity.</text>
</comment>
<comment type="catalytic activity">
    <reaction evidence="3">
        <text>ATP + H2O = ADP + phosphate + H(+)</text>
        <dbReference type="Rhea" id="RHEA:13065"/>
        <dbReference type="ChEBI" id="CHEBI:15377"/>
        <dbReference type="ChEBI" id="CHEBI:15378"/>
        <dbReference type="ChEBI" id="CHEBI:30616"/>
        <dbReference type="ChEBI" id="CHEBI:43474"/>
        <dbReference type="ChEBI" id="CHEBI:456216"/>
        <dbReference type="EC" id="5.6.2.3"/>
    </reaction>
</comment>
<dbReference type="InterPro" id="IPR027785">
    <property type="entry name" value="UvrD-like_helicase_C"/>
</dbReference>
<dbReference type="Pfam" id="PF23139">
    <property type="entry name" value="OB_YrrC"/>
    <property type="match status" value="1"/>
</dbReference>
<gene>
    <name evidence="3" type="primary">recD2</name>
    <name evidence="5" type="ORF">I5677_16230</name>
</gene>
<dbReference type="InterPro" id="IPR010994">
    <property type="entry name" value="RuvA_2-like"/>
</dbReference>
<feature type="binding site" evidence="3">
    <location>
        <begin position="343"/>
        <end position="347"/>
    </location>
    <ligand>
        <name>ATP</name>
        <dbReference type="ChEBI" id="CHEBI:30616"/>
    </ligand>
</feature>
<dbReference type="Gene3D" id="1.10.10.2220">
    <property type="match status" value="1"/>
</dbReference>
<dbReference type="PANTHER" id="PTHR43788:SF6">
    <property type="entry name" value="DNA HELICASE B"/>
    <property type="match status" value="1"/>
</dbReference>
<dbReference type="Pfam" id="PF14490">
    <property type="entry name" value="HHH_RecD2"/>
    <property type="match status" value="1"/>
</dbReference>
<dbReference type="HAMAP" id="MF_01488">
    <property type="entry name" value="RecD2"/>
    <property type="match status" value="1"/>
</dbReference>
<dbReference type="SUPFAM" id="SSF47781">
    <property type="entry name" value="RuvA domain 2-like"/>
    <property type="match status" value="1"/>
</dbReference>
<evidence type="ECO:0000313" key="5">
    <source>
        <dbReference type="EMBL" id="MBH1942450.1"/>
    </source>
</evidence>
<dbReference type="EC" id="5.6.2.3" evidence="3"/>
<keyword evidence="1 3" id="KW-0547">Nucleotide-binding</keyword>